<dbReference type="Proteomes" id="UP000000442">
    <property type="component" value="Chromosome"/>
</dbReference>
<dbReference type="RefSeq" id="WP_015905846.1">
    <property type="nucleotide sequence ID" value="NC_012108.1"/>
</dbReference>
<dbReference type="NCBIfam" id="TIGR00254">
    <property type="entry name" value="GGDEF"/>
    <property type="match status" value="1"/>
</dbReference>
<gene>
    <name evidence="5" type="ordered locus">HRM2_40560</name>
</gene>
<dbReference type="KEGG" id="dat:HRM2_40560"/>
<dbReference type="SUPFAM" id="SSF53850">
    <property type="entry name" value="Periplasmic binding protein-like II"/>
    <property type="match status" value="4"/>
</dbReference>
<keyword evidence="3" id="KW-0472">Membrane</keyword>
<evidence type="ECO:0000256" key="1">
    <source>
        <dbReference type="ARBA" id="ARBA00012528"/>
    </source>
</evidence>
<proteinExistence type="predicted"/>
<keyword evidence="3" id="KW-1133">Transmembrane helix</keyword>
<dbReference type="InterPro" id="IPR015168">
    <property type="entry name" value="SsuA/THI5"/>
</dbReference>
<keyword evidence="3" id="KW-0812">Transmembrane</keyword>
<dbReference type="GO" id="GO:0016301">
    <property type="term" value="F:kinase activity"/>
    <property type="evidence" value="ECO:0007669"/>
    <property type="project" value="UniProtKB-KW"/>
</dbReference>
<dbReference type="SUPFAM" id="SSF55073">
    <property type="entry name" value="Nucleotide cyclase"/>
    <property type="match status" value="1"/>
</dbReference>
<name>C0QC96_DESAH</name>
<dbReference type="eggNOG" id="COG0834">
    <property type="taxonomic scope" value="Bacteria"/>
</dbReference>
<dbReference type="OrthoDB" id="9813903at2"/>
<dbReference type="AlphaFoldDB" id="C0QC96"/>
<dbReference type="EC" id="2.7.7.65" evidence="1"/>
<dbReference type="EMBL" id="CP001087">
    <property type="protein sequence ID" value="ACN17113.1"/>
    <property type="molecule type" value="Genomic_DNA"/>
</dbReference>
<dbReference type="Gene3D" id="3.40.190.10">
    <property type="entry name" value="Periplasmic binding protein-like II"/>
    <property type="match status" value="8"/>
</dbReference>
<accession>C0QC96</accession>
<keyword evidence="5" id="KW-0808">Transferase</keyword>
<dbReference type="STRING" id="177437.HRM2_40560"/>
<evidence type="ECO:0000259" key="4">
    <source>
        <dbReference type="PROSITE" id="PS50887"/>
    </source>
</evidence>
<dbReference type="eggNOG" id="COG0715">
    <property type="taxonomic scope" value="Bacteria"/>
</dbReference>
<organism evidence="5 6">
    <name type="scientific">Desulforapulum autotrophicum (strain ATCC 43914 / DSM 3382 / VKM B-1955 / HRM2)</name>
    <name type="common">Desulfobacterium autotrophicum</name>
    <dbReference type="NCBI Taxonomy" id="177437"/>
    <lineage>
        <taxon>Bacteria</taxon>
        <taxon>Pseudomonadati</taxon>
        <taxon>Thermodesulfobacteriota</taxon>
        <taxon>Desulfobacteria</taxon>
        <taxon>Desulfobacterales</taxon>
        <taxon>Desulfobacteraceae</taxon>
        <taxon>Desulforapulum</taxon>
    </lineage>
</organism>
<dbReference type="InterPro" id="IPR043128">
    <property type="entry name" value="Rev_trsase/Diguanyl_cyclase"/>
</dbReference>
<reference evidence="5 6" key="1">
    <citation type="journal article" date="2009" name="Environ. Microbiol.">
        <title>Genome sequence of Desulfobacterium autotrophicum HRM2, a marine sulfate reducer oxidizing organic carbon completely to carbon dioxide.</title>
        <authorList>
            <person name="Strittmatter A.W."/>
            <person name="Liesegang H."/>
            <person name="Rabus R."/>
            <person name="Decker I."/>
            <person name="Amann J."/>
            <person name="Andres S."/>
            <person name="Henne A."/>
            <person name="Fricke W.F."/>
            <person name="Martinez-Arias R."/>
            <person name="Bartels D."/>
            <person name="Goesmann A."/>
            <person name="Krause L."/>
            <person name="Puehler A."/>
            <person name="Klenk H.P."/>
            <person name="Richter M."/>
            <person name="Schuler M."/>
            <person name="Gloeckner F.O."/>
            <person name="Meyerdierks A."/>
            <person name="Gottschalk G."/>
            <person name="Amann R."/>
        </authorList>
    </citation>
    <scope>NUCLEOTIDE SEQUENCE [LARGE SCALE GENOMIC DNA]</scope>
    <source>
        <strain evidence="6">ATCC 43914 / DSM 3382 / HRM2</strain>
    </source>
</reference>
<dbReference type="PANTHER" id="PTHR45138">
    <property type="entry name" value="REGULATORY COMPONENTS OF SENSORY TRANSDUCTION SYSTEM"/>
    <property type="match status" value="1"/>
</dbReference>
<dbReference type="SMART" id="SM00267">
    <property type="entry name" value="GGDEF"/>
    <property type="match status" value="1"/>
</dbReference>
<comment type="catalytic activity">
    <reaction evidence="2">
        <text>2 GTP = 3',3'-c-di-GMP + 2 diphosphate</text>
        <dbReference type="Rhea" id="RHEA:24898"/>
        <dbReference type="ChEBI" id="CHEBI:33019"/>
        <dbReference type="ChEBI" id="CHEBI:37565"/>
        <dbReference type="ChEBI" id="CHEBI:58805"/>
        <dbReference type="EC" id="2.7.7.65"/>
    </reaction>
</comment>
<sequence length="1268" mass="140330">MGQSGFCIRGMALITAMVLVFVLGVQRGGCATHDLETVILQLDWKHNAEFVGFYAAKDQGFYREVGLDVRFVEPGPHTDPVREVVAGRADYGLGQSDLVLGAMKGRPIVLLSNFLKRSSVFVVARPEIEQVSDLAGKAVMGDPAMGKVAELAHMFKAGKLDPGTLNWVPSTFDVDGFARGKADAMVLHVTDRPFVGTPGRRYSVFTPSDFGADFLGQSLFTSKESLADHSDRARRFVEASCRGWAFAMDQDEAVTAALVAAHVPKKSLETLILGVRAVKKRVLPATYDLGTMDRSSLQRIADTFVSLGMADSDYDLSGFIFDPSGGMTPLTQVSLTGLERRFLADHPVVTVAFEDNSKPFSFVADQGHQGFAHDYYGLLAKKTGLQFSSEFGSWTANLDRFKAGKVDLIDGISFDRDRQSFTLFSPPYYTIPLTLFTRNEFGFYFNISQLFGRRVGIVRDVYFKEALAGYPEINIVALADTQALMQGLSEGLVDAVIINLGDGLSTIRKLNLTNVRSAGAIALEGKTKEDLRIGVRVNLPVLLTIVKKGMAAVTASELASLRDKWLLPAPGSTGLRIHLTDSEKDFLVNHQVIRVGNEENWPPFDLNVDGEARGFGVDLLKLVADRIGIHLEFVPDHTWDETVTLFYDKKIDVLHSLTRNQEREKHALFSLPFYSSPHVLMCRKDAPPVTDIRSLYGKTLAMPEKWAVVDYLRLHHPEIKLIYTADTMEALSEVSQGRAFGTIEQEAVLHYFMKKYGFSSLKKAFTFDEFDNLGNASMYIAVRNDWPQLMDLMDKALKTVSPGEMAGLEVKWFGQAKQNHWNRGGTLELSGGEEAFLKNLKKIRFSIHSDAMPFEGDEGGAPAGMVADFIPLFEKKLGVPFQYVPTAANASAVDTLKSGRCDLLPMVAVSHLVDENLGLTEPYLSLSVGIIVNESFPFIKGLGDLAGKDVGIVRDSDLGPALVAGFPLVEFKTVGSVGRGLLEVSSGKLSALVVDLPVASNYIEKLGLSNLKVVGHLDRLKSIGMATQQKSVELNRIMRKLVDSLTREEVDGIYQKWVTLRFEHRFNYKNMWRYLFITALLFSGILFWNRKLSAFNRQMAEANAKLEQLSVTDRLTGLYNRMKIDDTLLEEIGRVLRYNYPLSLILMDIDLFKQVNDTHGHQAGDAVLIQMAKTMDKNIRSTDICGRWGGEEFMVICPHTDLKGALSLAEHLRESIARQIFPHVITQTGSFGVAQYGNGDSEADLIARADRAMYLAKEGGRNRVESVL</sequence>
<dbReference type="GO" id="GO:0052621">
    <property type="term" value="F:diguanylate cyclase activity"/>
    <property type="evidence" value="ECO:0007669"/>
    <property type="project" value="UniProtKB-EC"/>
</dbReference>
<evidence type="ECO:0000256" key="3">
    <source>
        <dbReference type="SAM" id="Phobius"/>
    </source>
</evidence>
<evidence type="ECO:0000313" key="6">
    <source>
        <dbReference type="Proteomes" id="UP000000442"/>
    </source>
</evidence>
<dbReference type="PROSITE" id="PS50887">
    <property type="entry name" value="GGDEF"/>
    <property type="match status" value="1"/>
</dbReference>
<dbReference type="Pfam" id="PF00497">
    <property type="entry name" value="SBP_bac_3"/>
    <property type="match status" value="3"/>
</dbReference>
<dbReference type="FunFam" id="3.30.70.270:FF:000001">
    <property type="entry name" value="Diguanylate cyclase domain protein"/>
    <property type="match status" value="1"/>
</dbReference>
<dbReference type="PANTHER" id="PTHR45138:SF9">
    <property type="entry name" value="DIGUANYLATE CYCLASE DGCM-RELATED"/>
    <property type="match status" value="1"/>
</dbReference>
<keyword evidence="5" id="KW-0418">Kinase</keyword>
<dbReference type="Gene3D" id="3.30.70.270">
    <property type="match status" value="1"/>
</dbReference>
<dbReference type="InterPro" id="IPR029787">
    <property type="entry name" value="Nucleotide_cyclase"/>
</dbReference>
<dbReference type="HOGENOM" id="CLU_264154_0_0_7"/>
<dbReference type="SMART" id="SM00062">
    <property type="entry name" value="PBPb"/>
    <property type="match status" value="3"/>
</dbReference>
<evidence type="ECO:0000256" key="2">
    <source>
        <dbReference type="ARBA" id="ARBA00034247"/>
    </source>
</evidence>
<dbReference type="CDD" id="cd01949">
    <property type="entry name" value="GGDEF"/>
    <property type="match status" value="1"/>
</dbReference>
<dbReference type="InterPro" id="IPR050469">
    <property type="entry name" value="Diguanylate_Cyclase"/>
</dbReference>
<dbReference type="Pfam" id="PF09084">
    <property type="entry name" value="NMT1"/>
    <property type="match status" value="1"/>
</dbReference>
<feature type="transmembrane region" description="Helical" evidence="3">
    <location>
        <begin position="1071"/>
        <end position="1089"/>
    </location>
</feature>
<evidence type="ECO:0000313" key="5">
    <source>
        <dbReference type="EMBL" id="ACN17113.1"/>
    </source>
</evidence>
<dbReference type="eggNOG" id="COG3706">
    <property type="taxonomic scope" value="Bacteria"/>
</dbReference>
<dbReference type="InterPro" id="IPR001638">
    <property type="entry name" value="Solute-binding_3/MltF_N"/>
</dbReference>
<keyword evidence="6" id="KW-1185">Reference proteome</keyword>
<dbReference type="Pfam" id="PF00990">
    <property type="entry name" value="GGDEF"/>
    <property type="match status" value="1"/>
</dbReference>
<dbReference type="CDD" id="cd01007">
    <property type="entry name" value="PBP2_BvgS_HisK_like"/>
    <property type="match status" value="3"/>
</dbReference>
<protein>
    <recommendedName>
        <fullName evidence="1">diguanylate cyclase</fullName>
        <ecNumber evidence="1">2.7.7.65</ecNumber>
    </recommendedName>
</protein>
<dbReference type="InterPro" id="IPR000160">
    <property type="entry name" value="GGDEF_dom"/>
</dbReference>
<feature type="domain" description="GGDEF" evidence="4">
    <location>
        <begin position="1140"/>
        <end position="1268"/>
    </location>
</feature>